<evidence type="ECO:0000313" key="6">
    <source>
        <dbReference type="Proteomes" id="UP001162131"/>
    </source>
</evidence>
<keyword evidence="1 2" id="KW-0175">Coiled coil</keyword>
<dbReference type="Proteomes" id="UP001162131">
    <property type="component" value="Unassembled WGS sequence"/>
</dbReference>
<accession>A0AAU9IYV9</accession>
<evidence type="ECO:0008006" key="7">
    <source>
        <dbReference type="Google" id="ProtNLM"/>
    </source>
</evidence>
<dbReference type="InterPro" id="IPR000195">
    <property type="entry name" value="Rab-GAP-TBC_dom"/>
</dbReference>
<feature type="domain" description="F-BAR" evidence="4">
    <location>
        <begin position="1"/>
        <end position="258"/>
    </location>
</feature>
<name>A0AAU9IYV9_9CILI</name>
<dbReference type="Gene3D" id="1.10.472.80">
    <property type="entry name" value="Ypt/Rab-GAP domain of gyp1p, domain 3"/>
    <property type="match status" value="1"/>
</dbReference>
<protein>
    <recommendedName>
        <fullName evidence="7">Rab-GAP TBC domain-containing protein</fullName>
    </recommendedName>
</protein>
<evidence type="ECO:0000313" key="5">
    <source>
        <dbReference type="EMBL" id="CAG9317295.1"/>
    </source>
</evidence>
<dbReference type="PANTHER" id="PTHR47219:SF9">
    <property type="entry name" value="GTPASE ACTIVATING PROTEIN AND CENTROSOME-ASSOCIATED, ISOFORM B"/>
    <property type="match status" value="1"/>
</dbReference>
<dbReference type="PROSITE" id="PS51741">
    <property type="entry name" value="F_BAR"/>
    <property type="match status" value="1"/>
</dbReference>
<dbReference type="PROSITE" id="PS50086">
    <property type="entry name" value="TBC_RABGAP"/>
    <property type="match status" value="1"/>
</dbReference>
<organism evidence="5 6">
    <name type="scientific">Blepharisma stoltei</name>
    <dbReference type="NCBI Taxonomy" id="1481888"/>
    <lineage>
        <taxon>Eukaryota</taxon>
        <taxon>Sar</taxon>
        <taxon>Alveolata</taxon>
        <taxon>Ciliophora</taxon>
        <taxon>Postciliodesmatophora</taxon>
        <taxon>Heterotrichea</taxon>
        <taxon>Heterotrichida</taxon>
        <taxon>Blepharismidae</taxon>
        <taxon>Blepharisma</taxon>
    </lineage>
</organism>
<dbReference type="Pfam" id="PF00566">
    <property type="entry name" value="RabGAP-TBC"/>
    <property type="match status" value="1"/>
</dbReference>
<evidence type="ECO:0000256" key="2">
    <source>
        <dbReference type="SAM" id="Coils"/>
    </source>
</evidence>
<dbReference type="InterPro" id="IPR027267">
    <property type="entry name" value="AH/BAR_dom_sf"/>
</dbReference>
<dbReference type="InterPro" id="IPR050302">
    <property type="entry name" value="Rab_GAP_TBC_domain"/>
</dbReference>
<evidence type="ECO:0000259" key="3">
    <source>
        <dbReference type="PROSITE" id="PS50086"/>
    </source>
</evidence>
<dbReference type="InterPro" id="IPR035969">
    <property type="entry name" value="Rab-GAP_TBC_sf"/>
</dbReference>
<proteinExistence type="predicted"/>
<reference evidence="5" key="1">
    <citation type="submission" date="2021-09" db="EMBL/GenBank/DDBJ databases">
        <authorList>
            <consortium name="AG Swart"/>
            <person name="Singh M."/>
            <person name="Singh A."/>
            <person name="Seah K."/>
            <person name="Emmerich C."/>
        </authorList>
    </citation>
    <scope>NUCLEOTIDE SEQUENCE</scope>
    <source>
        <strain evidence="5">ATCC30299</strain>
    </source>
</reference>
<sequence>MSYTEICDKFETVSLHLQKGSDTLSSLGNYFKAYKKSFETFNSHLSKLVDTFQIDLPKEGNMDTLSMALVSLNSHTKKFIQSNTNFLKNLQLDLIEPLELFSQNFNSTNQSQVMKAAFPYKELARFKEQLLKVREKYFTSSETAEKAAQRFENLSKIDSDKDKREKAQRDAIYYRTQSVNACETYMQIVQEVNNKWDEYDHIIPGIMESLQQSEESRIHFIKSTLEKYAKHFQRYHHLCGENLEEMATIIGNVNSSIDILVFVDSNKSKIGGLIREKFISYEEWKGSKTTAEIKEEEYEVLENHEINLDLEQINKVLDYLIPTFNNNKGLKPTDDLLSFDEDVEKKYLEPMHYARLSSILARSEGRSLFCEILESKRKQSFLKPENLIKLSQFLKEALTVMIHDNDHNPVEFIQILLLSHVFHTEDEEKKRIYLANYIQHHIFSDKGRWIHAIEHTIAAKLEADKEFIEKNSKQNKESGIFGALKQYAGKNPFQKDPEMERAEKSVAFTVISQFNYHMICIGVPIDIANSIVISLSKKYGLDPEKTTFLLSEIQVNQKSAMKSMYSSRDSVKIRQRDTNKWGDLLSIALSLKFLEPCDYFSVLLVSKVWLNKFKKFILKKWLLDWDVEPEKKSIIRTKIWMHILQADSCPIEYSAFCSKVNENPEILGEHSEIIDMDVFRSYQSSNQITQDILRNLLRTYAFYNPDVGYCQGMNYIAGTLYIQLQNEEFAFKCMVGLIEKYDMSALYEHNLPKLKLFFYQLDRLIGLLLPEVWQMFKETGITSAHFSSPWFLTIFATILQNKPAILYPIWDLFILEGWKAIFKIAITILNIVSNSFDEESFDTIMTDISSAHLPRTEIQVFDEHFIERVKKVKISSELLEDLEGEYEKLKESARFKNKKK</sequence>
<keyword evidence="6" id="KW-1185">Reference proteome</keyword>
<dbReference type="GO" id="GO:0031267">
    <property type="term" value="F:small GTPase binding"/>
    <property type="evidence" value="ECO:0007669"/>
    <property type="project" value="TreeGrafter"/>
</dbReference>
<dbReference type="Gene3D" id="1.10.8.270">
    <property type="entry name" value="putative rabgap domain of human tbc1 domain family member 14 like domains"/>
    <property type="match status" value="1"/>
</dbReference>
<dbReference type="AlphaFoldDB" id="A0AAU9IYV9"/>
<evidence type="ECO:0000259" key="4">
    <source>
        <dbReference type="PROSITE" id="PS51741"/>
    </source>
</evidence>
<dbReference type="InterPro" id="IPR031160">
    <property type="entry name" value="F_BAR_dom"/>
</dbReference>
<dbReference type="EMBL" id="CAJZBQ010000018">
    <property type="protein sequence ID" value="CAG9317295.1"/>
    <property type="molecule type" value="Genomic_DNA"/>
</dbReference>
<dbReference type="SMART" id="SM00164">
    <property type="entry name" value="TBC"/>
    <property type="match status" value="1"/>
</dbReference>
<dbReference type="PANTHER" id="PTHR47219">
    <property type="entry name" value="RAB GTPASE-ACTIVATING PROTEIN 1-LIKE"/>
    <property type="match status" value="1"/>
</dbReference>
<dbReference type="SUPFAM" id="SSF47923">
    <property type="entry name" value="Ypt/Rab-GAP domain of gyp1p"/>
    <property type="match status" value="2"/>
</dbReference>
<dbReference type="Gene3D" id="1.20.1270.60">
    <property type="entry name" value="Arfaptin homology (AH) domain/BAR domain"/>
    <property type="match status" value="1"/>
</dbReference>
<feature type="coiled-coil region" evidence="2">
    <location>
        <begin position="872"/>
        <end position="899"/>
    </location>
</feature>
<dbReference type="SUPFAM" id="SSF103657">
    <property type="entry name" value="BAR/IMD domain-like"/>
    <property type="match status" value="1"/>
</dbReference>
<evidence type="ECO:0000256" key="1">
    <source>
        <dbReference type="PROSITE-ProRule" id="PRU01077"/>
    </source>
</evidence>
<dbReference type="GO" id="GO:0005096">
    <property type="term" value="F:GTPase activator activity"/>
    <property type="evidence" value="ECO:0007669"/>
    <property type="project" value="TreeGrafter"/>
</dbReference>
<feature type="domain" description="Rab-GAP TBC" evidence="3">
    <location>
        <begin position="630"/>
        <end position="817"/>
    </location>
</feature>
<gene>
    <name evidence="5" type="ORF">BSTOLATCC_MIC18547</name>
</gene>
<comment type="caution">
    <text evidence="5">The sequence shown here is derived from an EMBL/GenBank/DDBJ whole genome shotgun (WGS) entry which is preliminary data.</text>
</comment>